<reference evidence="1 2" key="1">
    <citation type="submission" date="2018-06" db="EMBL/GenBank/DDBJ databases">
        <authorList>
            <consortium name="Pathogen Informatics"/>
            <person name="Doyle S."/>
        </authorList>
    </citation>
    <scope>NUCLEOTIDE SEQUENCE [LARGE SCALE GENOMIC DNA]</scope>
    <source>
        <strain evidence="1 2">NCTC10289</strain>
    </source>
</reference>
<proteinExistence type="predicted"/>
<evidence type="ECO:0000313" key="2">
    <source>
        <dbReference type="Proteomes" id="UP000254287"/>
    </source>
</evidence>
<organism evidence="1 2">
    <name type="scientific">Corynebacterium minutissimum</name>
    <dbReference type="NCBI Taxonomy" id="38301"/>
    <lineage>
        <taxon>Bacteria</taxon>
        <taxon>Bacillati</taxon>
        <taxon>Actinomycetota</taxon>
        <taxon>Actinomycetes</taxon>
        <taxon>Mycobacteriales</taxon>
        <taxon>Corynebacteriaceae</taxon>
        <taxon>Corynebacterium</taxon>
    </lineage>
</organism>
<dbReference type="InterPro" id="IPR057369">
    <property type="entry name" value="VG15"/>
</dbReference>
<dbReference type="Proteomes" id="UP000254287">
    <property type="component" value="Unassembled WGS sequence"/>
</dbReference>
<dbReference type="EMBL" id="UFXP01000001">
    <property type="protein sequence ID" value="STC76794.1"/>
    <property type="molecule type" value="Genomic_DNA"/>
</dbReference>
<dbReference type="RefSeq" id="WP_115021636.1">
    <property type="nucleotide sequence ID" value="NZ_CP069533.1"/>
</dbReference>
<gene>
    <name evidence="1" type="ORF">NCTC10289_01070</name>
</gene>
<evidence type="ECO:0000313" key="1">
    <source>
        <dbReference type="EMBL" id="STC76794.1"/>
    </source>
</evidence>
<sequence>MASDYQAIQSYRLTLDSIVRAYTALIEKLIIALYDPENKEESAKQITDLAVDITRQHRARAWEAGIALLKHTARDAGVYDPFIPTQPGYPDKSVETVLRKHLRGNRQEAARKVADMLAIHVEDAGRAVAREAVEQEELIEDDDWDDGLDSFDGWDEWDDNEYADVIEQQNKPDDTQATKKQIINGRVLRHKDLHNGKRPFGYARVLTGAENCAFCVMLASRGPVYSSAKAAGARTVSTAYAEAGVVEYINSYHPNCDCIVVPVYTSKDWPGKEQFEAAQALYNEVTGTKWTDKHGVRQAYISYNHGPSYGKGNQVILELNKRLKKMREDGKALPVVDIRSLENGRLKAGRR</sequence>
<accession>A0A376CWM5</accession>
<dbReference type="Pfam" id="PF25310">
    <property type="entry name" value="VG15"/>
    <property type="match status" value="1"/>
</dbReference>
<protein>
    <submittedName>
        <fullName evidence="1">Uncharacterized protein</fullName>
    </submittedName>
</protein>
<dbReference type="AlphaFoldDB" id="A0A376CWM5"/>
<name>A0A376CWM5_9CORY</name>